<dbReference type="InterPro" id="IPR023214">
    <property type="entry name" value="HAD_sf"/>
</dbReference>
<keyword evidence="2" id="KW-0418">Kinase</keyword>
<gene>
    <name evidence="2" type="primary">129</name>
    <name evidence="2" type="ORF">LITTLEE_129</name>
</gene>
<dbReference type="GO" id="GO:0016301">
    <property type="term" value="F:kinase activity"/>
    <property type="evidence" value="ECO:0007669"/>
    <property type="project" value="UniProtKB-KW"/>
</dbReference>
<dbReference type="Gene3D" id="3.40.50.1000">
    <property type="entry name" value="HAD superfamily/HAD-like"/>
    <property type="match status" value="1"/>
</dbReference>
<proteinExistence type="predicted"/>
<organism evidence="2 3">
    <name type="scientific">Mycobacterium phage LittleE</name>
    <dbReference type="NCBI Taxonomy" id="2922212"/>
    <lineage>
        <taxon>Viruses</taxon>
        <taxon>Duplodnaviria</taxon>
        <taxon>Heunggongvirae</taxon>
        <taxon>Uroviricota</taxon>
        <taxon>Caudoviricetes</taxon>
        <taxon>Omegavirus</taxon>
        <taxon>Omegavirus littlee</taxon>
    </lineage>
</organism>
<feature type="domain" description="Polynucleotide kinase PNKP phosphatase" evidence="1">
    <location>
        <begin position="169"/>
        <end position="317"/>
    </location>
</feature>
<evidence type="ECO:0000313" key="2">
    <source>
        <dbReference type="EMBL" id="AEK09509.1"/>
    </source>
</evidence>
<protein>
    <submittedName>
        <fullName evidence="2">Polynucleotide kinase</fullName>
    </submittedName>
</protein>
<evidence type="ECO:0000313" key="3">
    <source>
        <dbReference type="Proteomes" id="UP000008414"/>
    </source>
</evidence>
<evidence type="ECO:0000259" key="1">
    <source>
        <dbReference type="Pfam" id="PF25109"/>
    </source>
</evidence>
<dbReference type="Pfam" id="PF25109">
    <property type="entry name" value="HAD_PNKP"/>
    <property type="match status" value="1"/>
</dbReference>
<dbReference type="InterPro" id="IPR056782">
    <property type="entry name" value="HAD_PNKP"/>
</dbReference>
<keyword evidence="3" id="KW-1185">Reference proteome</keyword>
<dbReference type="SUPFAM" id="SSF52540">
    <property type="entry name" value="P-loop containing nucleoside triphosphate hydrolases"/>
    <property type="match status" value="1"/>
</dbReference>
<dbReference type="SUPFAM" id="SSF56784">
    <property type="entry name" value="HAD-like"/>
    <property type="match status" value="1"/>
</dbReference>
<dbReference type="InterPro" id="IPR036412">
    <property type="entry name" value="HAD-like_sf"/>
</dbReference>
<name>G1D414_9CAUD</name>
<dbReference type="PANTHER" id="PTHR43883:SF1">
    <property type="entry name" value="GLUCONOKINASE"/>
    <property type="match status" value="1"/>
</dbReference>
<sequence>MATKLWAMRGFSGSGKSRRAREIADQNDAVVVNRDMLRMQLLGEWWTGDKEDEDRVTIAEEAQVVAFLKSETSVVIDNTHINPAYLRKWARLATRLGVEFEVVDVHADVDECKRRVYQRWENEMGTPLARYLDPKVIEQQAKRSPVEKWPAVTAEPFIPEPVEYDGTLPRAILVDIDGTVARNVSRSHYDYTKVLEDEVHEEVAWLVRVLFWLRYPTHSQEEPEIIFMSGRDHTCYDDTVAWLNQHDIPFDRLIMRPADAKDECGNKLSDYLVKYRLFNEHIRDKFDVLFVLDDRQQVVDMWRKLGLKCLQVAPGDF</sequence>
<dbReference type="Proteomes" id="UP000008414">
    <property type="component" value="Segment"/>
</dbReference>
<accession>G1D414</accession>
<dbReference type="Pfam" id="PF13671">
    <property type="entry name" value="AAA_33"/>
    <property type="match status" value="1"/>
</dbReference>
<reference evidence="2 3" key="1">
    <citation type="journal article" date="2012" name="J. Virol.">
        <title>Complete Genome Sequences of 138 Mycobacteriophages.</title>
        <authorList>
            <consortium name="the Science Education Alliance Phage Hunters Advancing Genomics and Evolutionary Science Program"/>
            <consortium name="the KwaZulu-Natal Research Institute for Tuberculosis and HIV Mycobacterial Genetics Course Students"/>
            <consortium name="the Phage Hunters Integrating Research and Education Program"/>
            <person name="Hatfull G.F."/>
        </authorList>
    </citation>
    <scope>NUCLEOTIDE SEQUENCE [LARGE SCALE GENOMIC DNA]</scope>
    <source>
        <strain evidence="2">LittleE</strain>
    </source>
</reference>
<dbReference type="Gene3D" id="3.40.50.300">
    <property type="entry name" value="P-loop containing nucleotide triphosphate hydrolases"/>
    <property type="match status" value="1"/>
</dbReference>
<dbReference type="InterPro" id="IPR052732">
    <property type="entry name" value="Cell-binding_unc_protein"/>
</dbReference>
<dbReference type="InterPro" id="IPR027417">
    <property type="entry name" value="P-loop_NTPase"/>
</dbReference>
<dbReference type="RefSeq" id="YP_009637040.1">
    <property type="nucleotide sequence ID" value="NC_042322.1"/>
</dbReference>
<dbReference type="EMBL" id="JF937101">
    <property type="protein sequence ID" value="AEK09509.1"/>
    <property type="molecule type" value="Genomic_DNA"/>
</dbReference>
<dbReference type="PANTHER" id="PTHR43883">
    <property type="entry name" value="SLR0207 PROTEIN"/>
    <property type="match status" value="1"/>
</dbReference>
<keyword evidence="2" id="KW-0808">Transferase</keyword>
<dbReference type="GeneID" id="40233786"/>
<dbReference type="OrthoDB" id="5906at10239"/>